<organism evidence="2 3">
    <name type="scientific">Rheinheimera soli</name>
    <dbReference type="NCBI Taxonomy" id="443616"/>
    <lineage>
        <taxon>Bacteria</taxon>
        <taxon>Pseudomonadati</taxon>
        <taxon>Pseudomonadota</taxon>
        <taxon>Gammaproteobacteria</taxon>
        <taxon>Chromatiales</taxon>
        <taxon>Chromatiaceae</taxon>
        <taxon>Rheinheimera</taxon>
    </lineage>
</organism>
<dbReference type="RefSeq" id="WP_310275700.1">
    <property type="nucleotide sequence ID" value="NZ_JAVDWR010000002.1"/>
</dbReference>
<protein>
    <submittedName>
        <fullName evidence="2">Uncharacterized protein</fullName>
    </submittedName>
</protein>
<evidence type="ECO:0000256" key="1">
    <source>
        <dbReference type="SAM" id="Phobius"/>
    </source>
</evidence>
<dbReference type="Proteomes" id="UP001257909">
    <property type="component" value="Unassembled WGS sequence"/>
</dbReference>
<evidence type="ECO:0000313" key="2">
    <source>
        <dbReference type="EMBL" id="MDR7120347.1"/>
    </source>
</evidence>
<comment type="caution">
    <text evidence="2">The sequence shown here is derived from an EMBL/GenBank/DDBJ whole genome shotgun (WGS) entry which is preliminary data.</text>
</comment>
<feature type="transmembrane region" description="Helical" evidence="1">
    <location>
        <begin position="92"/>
        <end position="115"/>
    </location>
</feature>
<proteinExistence type="predicted"/>
<keyword evidence="1" id="KW-0472">Membrane</keyword>
<keyword evidence="1" id="KW-1133">Transmembrane helix</keyword>
<accession>A0ABU1VXC9</accession>
<sequence length="120" mass="13888">MIPERLYETLPYLYVISGAQSVLWLPHWTAALSGVVLIFVGAVVWVIRCEKRRSPYGIKFKEQGVLPFWCYELQPFIYLSGGALLFNYAPSYLLYPSAMILLVLGIQLWLCRICWRSHSK</sequence>
<name>A0ABU1VXC9_9GAMM</name>
<dbReference type="EMBL" id="JAVDWR010000002">
    <property type="protein sequence ID" value="MDR7120347.1"/>
    <property type="molecule type" value="Genomic_DNA"/>
</dbReference>
<reference evidence="2 3" key="1">
    <citation type="submission" date="2023-07" db="EMBL/GenBank/DDBJ databases">
        <title>Sorghum-associated microbial communities from plants grown in Nebraska, USA.</title>
        <authorList>
            <person name="Schachtman D."/>
        </authorList>
    </citation>
    <scope>NUCLEOTIDE SEQUENCE [LARGE SCALE GENOMIC DNA]</scope>
    <source>
        <strain evidence="2 3">4138</strain>
    </source>
</reference>
<keyword evidence="1" id="KW-0812">Transmembrane</keyword>
<keyword evidence="3" id="KW-1185">Reference proteome</keyword>
<feature type="transmembrane region" description="Helical" evidence="1">
    <location>
        <begin position="68"/>
        <end position="86"/>
    </location>
</feature>
<feature type="transmembrane region" description="Helical" evidence="1">
    <location>
        <begin position="28"/>
        <end position="47"/>
    </location>
</feature>
<evidence type="ECO:0000313" key="3">
    <source>
        <dbReference type="Proteomes" id="UP001257909"/>
    </source>
</evidence>
<gene>
    <name evidence="2" type="ORF">J2W69_001276</name>
</gene>